<dbReference type="InParanoid" id="A0A1Y2LN50"/>
<sequence length="278" mass="31565">MLYPGVSSNEPSPLLRLPLELRRQIYAAVLPHTRTVTPRFQHSSGETPRAEYNLTFVRQAASSNGTWKMQKTSPKSERETGNDIVWRRGCTALLAVNKQTHEEAADMIYGENTFVVDVTFDKIAFRCRWRTENGLMPSRQIDWLEHFSQRNLMRVKRYVVNVESVDDYTGMIKYNVGGRGLPAGIRGKVRELVHLLVAVPELGSIEVHLIDGDVSRHRFPSGRVHRVQDESHYAQTQTVLEPFRALRSVRHVQVTGVSEDYAKALEMSMVAQRGAAHA</sequence>
<dbReference type="PANTHER" id="PTHR42085:SF7">
    <property type="entry name" value="F-BOX DOMAIN-CONTAINING PROTEIN"/>
    <property type="match status" value="1"/>
</dbReference>
<dbReference type="Proteomes" id="UP000193240">
    <property type="component" value="Unassembled WGS sequence"/>
</dbReference>
<organism evidence="2 3">
    <name type="scientific">Epicoccum nigrum</name>
    <name type="common">Soil fungus</name>
    <name type="synonym">Epicoccum purpurascens</name>
    <dbReference type="NCBI Taxonomy" id="105696"/>
    <lineage>
        <taxon>Eukaryota</taxon>
        <taxon>Fungi</taxon>
        <taxon>Dikarya</taxon>
        <taxon>Ascomycota</taxon>
        <taxon>Pezizomycotina</taxon>
        <taxon>Dothideomycetes</taxon>
        <taxon>Pleosporomycetidae</taxon>
        <taxon>Pleosporales</taxon>
        <taxon>Pleosporineae</taxon>
        <taxon>Didymellaceae</taxon>
        <taxon>Epicoccum</taxon>
    </lineage>
</organism>
<reference evidence="2 3" key="1">
    <citation type="journal article" date="2017" name="Genome Announc.">
        <title>Genome sequence of the saprophytic ascomycete Epicoccum nigrum ICMP 19927 strain isolated from New Zealand.</title>
        <authorList>
            <person name="Fokin M."/>
            <person name="Fleetwood D."/>
            <person name="Weir B.S."/>
            <person name="Villas-Boas S.G."/>
        </authorList>
    </citation>
    <scope>NUCLEOTIDE SEQUENCE [LARGE SCALE GENOMIC DNA]</scope>
    <source>
        <strain evidence="2 3">ICMP 19927</strain>
    </source>
</reference>
<evidence type="ECO:0000313" key="2">
    <source>
        <dbReference type="EMBL" id="OSS45393.1"/>
    </source>
</evidence>
<dbReference type="PANTHER" id="PTHR42085">
    <property type="entry name" value="F-BOX DOMAIN-CONTAINING PROTEIN"/>
    <property type="match status" value="1"/>
</dbReference>
<dbReference type="EMBL" id="KZ107854">
    <property type="protein sequence ID" value="OSS45393.1"/>
    <property type="molecule type" value="Genomic_DNA"/>
</dbReference>
<evidence type="ECO:0000259" key="1">
    <source>
        <dbReference type="Pfam" id="PF24864"/>
    </source>
</evidence>
<protein>
    <recommendedName>
        <fullName evidence="1">DUF7730 domain-containing protein</fullName>
    </recommendedName>
</protein>
<feature type="domain" description="DUF7730" evidence="1">
    <location>
        <begin position="10"/>
        <end position="116"/>
    </location>
</feature>
<dbReference type="InterPro" id="IPR056632">
    <property type="entry name" value="DUF7730"/>
</dbReference>
<accession>A0A1Y2LN50</accession>
<dbReference type="InterPro" id="IPR038883">
    <property type="entry name" value="AN11006-like"/>
</dbReference>
<proteinExistence type="predicted"/>
<keyword evidence="3" id="KW-1185">Reference proteome</keyword>
<dbReference type="AlphaFoldDB" id="A0A1Y2LN50"/>
<dbReference type="OMA" id="INFRYRW"/>
<name>A0A1Y2LN50_EPING</name>
<dbReference type="STRING" id="105696.A0A1Y2LN50"/>
<dbReference type="Pfam" id="PF24864">
    <property type="entry name" value="DUF7730"/>
    <property type="match status" value="1"/>
</dbReference>
<gene>
    <name evidence="2" type="ORF">B5807_10222</name>
</gene>
<evidence type="ECO:0000313" key="3">
    <source>
        <dbReference type="Proteomes" id="UP000193240"/>
    </source>
</evidence>